<proteinExistence type="predicted"/>
<reference evidence="1 2" key="1">
    <citation type="submission" date="2019-02" db="EMBL/GenBank/DDBJ databases">
        <title>Deep-cultivation of Planctomycetes and their phenomic and genomic characterization uncovers novel biology.</title>
        <authorList>
            <person name="Wiegand S."/>
            <person name="Jogler M."/>
            <person name="Boedeker C."/>
            <person name="Pinto D."/>
            <person name="Vollmers J."/>
            <person name="Rivas-Marin E."/>
            <person name="Kohn T."/>
            <person name="Peeters S.H."/>
            <person name="Heuer A."/>
            <person name="Rast P."/>
            <person name="Oberbeckmann S."/>
            <person name="Bunk B."/>
            <person name="Jeske O."/>
            <person name="Meyerdierks A."/>
            <person name="Storesund J.E."/>
            <person name="Kallscheuer N."/>
            <person name="Luecker S."/>
            <person name="Lage O.M."/>
            <person name="Pohl T."/>
            <person name="Merkel B.J."/>
            <person name="Hornburger P."/>
            <person name="Mueller R.-W."/>
            <person name="Bruemmer F."/>
            <person name="Labrenz M."/>
            <person name="Spormann A.M."/>
            <person name="Op Den Camp H."/>
            <person name="Overmann J."/>
            <person name="Amann R."/>
            <person name="Jetten M.S.M."/>
            <person name="Mascher T."/>
            <person name="Medema M.H."/>
            <person name="Devos D.P."/>
            <person name="Kaster A.-K."/>
            <person name="Ovreas L."/>
            <person name="Rohde M."/>
            <person name="Galperin M.Y."/>
            <person name="Jogler C."/>
        </authorList>
    </citation>
    <scope>NUCLEOTIDE SEQUENCE [LARGE SCALE GENOMIC DNA]</scope>
    <source>
        <strain evidence="1 2">Pla52n</strain>
    </source>
</reference>
<evidence type="ECO:0000313" key="2">
    <source>
        <dbReference type="Proteomes" id="UP000320176"/>
    </source>
</evidence>
<organism evidence="1 2">
    <name type="scientific">Stieleria varia</name>
    <dbReference type="NCBI Taxonomy" id="2528005"/>
    <lineage>
        <taxon>Bacteria</taxon>
        <taxon>Pseudomonadati</taxon>
        <taxon>Planctomycetota</taxon>
        <taxon>Planctomycetia</taxon>
        <taxon>Pirellulales</taxon>
        <taxon>Pirellulaceae</taxon>
        <taxon>Stieleria</taxon>
    </lineage>
</organism>
<dbReference type="AlphaFoldDB" id="A0A5C6ATC6"/>
<sequence length="68" mass="7545">MSTAGSLVMRGVQNARSTLTRRRPLLKRLEHFAGTSGSVYFGEFSVKMQNPASKNKRAWLLCPCCLGK</sequence>
<gene>
    <name evidence="1" type="ORF">Pla52n_33120</name>
</gene>
<dbReference type="Proteomes" id="UP000320176">
    <property type="component" value="Unassembled WGS sequence"/>
</dbReference>
<keyword evidence="2" id="KW-1185">Reference proteome</keyword>
<evidence type="ECO:0000313" key="1">
    <source>
        <dbReference type="EMBL" id="TWU02262.1"/>
    </source>
</evidence>
<protein>
    <submittedName>
        <fullName evidence="1">Uncharacterized protein</fullName>
    </submittedName>
</protein>
<name>A0A5C6ATC6_9BACT</name>
<accession>A0A5C6ATC6</accession>
<dbReference type="EMBL" id="SJPN01000004">
    <property type="protein sequence ID" value="TWU02262.1"/>
    <property type="molecule type" value="Genomic_DNA"/>
</dbReference>
<comment type="caution">
    <text evidence="1">The sequence shown here is derived from an EMBL/GenBank/DDBJ whole genome shotgun (WGS) entry which is preliminary data.</text>
</comment>